<gene>
    <name evidence="2" type="ORF">CLV84_3964</name>
</gene>
<evidence type="ECO:0000259" key="1">
    <source>
        <dbReference type="Pfam" id="PF13354"/>
    </source>
</evidence>
<dbReference type="Proteomes" id="UP000237662">
    <property type="component" value="Unassembled WGS sequence"/>
</dbReference>
<dbReference type="SUPFAM" id="SSF56601">
    <property type="entry name" value="beta-lactamase/transpeptidase-like"/>
    <property type="match status" value="1"/>
</dbReference>
<evidence type="ECO:0000313" key="2">
    <source>
        <dbReference type="EMBL" id="PPK84800.1"/>
    </source>
</evidence>
<dbReference type="AlphaFoldDB" id="A0A2S6I1F6"/>
<dbReference type="InterPro" id="IPR012338">
    <property type="entry name" value="Beta-lactam/transpept-like"/>
</dbReference>
<keyword evidence="3" id="KW-1185">Reference proteome</keyword>
<evidence type="ECO:0000313" key="3">
    <source>
        <dbReference type="Proteomes" id="UP000237662"/>
    </source>
</evidence>
<proteinExistence type="predicted"/>
<reference evidence="2 3" key="1">
    <citation type="submission" date="2018-02" db="EMBL/GenBank/DDBJ databases">
        <title>Genomic Encyclopedia of Archaeal and Bacterial Type Strains, Phase II (KMG-II): from individual species to whole genera.</title>
        <authorList>
            <person name="Goeker M."/>
        </authorList>
    </citation>
    <scope>NUCLEOTIDE SEQUENCE [LARGE SCALE GENOMIC DNA]</scope>
    <source>
        <strain evidence="2 3">DSM 29526</strain>
    </source>
</reference>
<dbReference type="InterPro" id="IPR045155">
    <property type="entry name" value="Beta-lactam_cat"/>
</dbReference>
<dbReference type="GO" id="GO:0030655">
    <property type="term" value="P:beta-lactam antibiotic catabolic process"/>
    <property type="evidence" value="ECO:0007669"/>
    <property type="project" value="InterPro"/>
</dbReference>
<protein>
    <submittedName>
        <fullName evidence="2">Beta-lactamase family protein</fullName>
    </submittedName>
</protein>
<dbReference type="EMBL" id="PTJC01000007">
    <property type="protein sequence ID" value="PPK84800.1"/>
    <property type="molecule type" value="Genomic_DNA"/>
</dbReference>
<dbReference type="Gene3D" id="3.40.710.10">
    <property type="entry name" value="DD-peptidase/beta-lactamase superfamily"/>
    <property type="match status" value="1"/>
</dbReference>
<organism evidence="2 3">
    <name type="scientific">Neolewinella xylanilytica</name>
    <dbReference type="NCBI Taxonomy" id="1514080"/>
    <lineage>
        <taxon>Bacteria</taxon>
        <taxon>Pseudomonadati</taxon>
        <taxon>Bacteroidota</taxon>
        <taxon>Saprospiria</taxon>
        <taxon>Saprospirales</taxon>
        <taxon>Lewinellaceae</taxon>
        <taxon>Neolewinella</taxon>
    </lineage>
</organism>
<comment type="caution">
    <text evidence="2">The sequence shown here is derived from an EMBL/GenBank/DDBJ whole genome shotgun (WGS) entry which is preliminary data.</text>
</comment>
<dbReference type="GO" id="GO:0008800">
    <property type="term" value="F:beta-lactamase activity"/>
    <property type="evidence" value="ECO:0007669"/>
    <property type="project" value="InterPro"/>
</dbReference>
<accession>A0A2S6I1F6</accession>
<sequence length="427" mass="48499">MPPKLVKRVIRTSLRANLQLLHPMRQICCLHTILFLLLLVAPLGRQVTAQPNELERIIEDNRDSLSRWIDGVDSFEIQVLYTRIDRSGDSVRLTTHRWGADSTQYFYPASTVKMPVAALALQRLHELGVLGLEEGTPMFHGKGLSSRAPAQTAVSSDTSSVTGLPSVSQYVRKIFLVSDNDAYNRLFEWLGPTYLNDALHRVGITGGRILHRVGVAGFDDTTHAYLNPVKFADGYETLYQTGERHDPYYDPLPRVQDQERGVGYTRNDTLIDGAFDFTHKNYLSLRNLHDILVRIVVPEAVGADTFRLDSAAYALLREAMSQRPRESISPRYTEPDNYVKFWIYGDRPDEFRIPDDVRILNKVGWAYGYLTDVAYVTDGDVEFILAGTIHTNANRIFNDGAYEYEEDGMPFFGRLGRAVLDYERAQR</sequence>
<feature type="domain" description="Beta-lactamase class A catalytic" evidence="1">
    <location>
        <begin position="95"/>
        <end position="385"/>
    </location>
</feature>
<dbReference type="Pfam" id="PF13354">
    <property type="entry name" value="Beta-lactamase2"/>
    <property type="match status" value="1"/>
</dbReference>
<name>A0A2S6I1F6_9BACT</name>